<keyword evidence="1" id="KW-0521">NADP</keyword>
<feature type="domain" description="Enoyl reductase (ER)" evidence="2">
    <location>
        <begin position="33"/>
        <end position="403"/>
    </location>
</feature>
<dbReference type="SUPFAM" id="SSF50129">
    <property type="entry name" value="GroES-like"/>
    <property type="match status" value="1"/>
</dbReference>
<dbReference type="SMART" id="SM00829">
    <property type="entry name" value="PKS_ER"/>
    <property type="match status" value="1"/>
</dbReference>
<dbReference type="Gene3D" id="3.40.50.720">
    <property type="entry name" value="NAD(P)-binding Rossmann-like Domain"/>
    <property type="match status" value="1"/>
</dbReference>
<dbReference type="KEGG" id="csr:Cspa_c03820"/>
<accession>M1LN24</accession>
<dbReference type="EC" id="1.3.1.86" evidence="3"/>
<dbReference type="Pfam" id="PF00107">
    <property type="entry name" value="ADH_zinc_N"/>
    <property type="match status" value="1"/>
</dbReference>
<evidence type="ECO:0000259" key="2">
    <source>
        <dbReference type="SMART" id="SM00829"/>
    </source>
</evidence>
<dbReference type="NCBIfam" id="TIGR01751">
    <property type="entry name" value="crot-CoA-red"/>
    <property type="match status" value="1"/>
</dbReference>
<organism evidence="3 4">
    <name type="scientific">Clostridium saccharoperbutylacetonicum N1-4(HMT)</name>
    <dbReference type="NCBI Taxonomy" id="931276"/>
    <lineage>
        <taxon>Bacteria</taxon>
        <taxon>Bacillati</taxon>
        <taxon>Bacillota</taxon>
        <taxon>Clostridia</taxon>
        <taxon>Eubacteriales</taxon>
        <taxon>Clostridiaceae</taxon>
        <taxon>Clostridium</taxon>
    </lineage>
</organism>
<sequence>MKKEIYEVGEIPPLGYVPSKMYAWTLRSDRLGEPINAYKREIVDVPNPKSNELIIFNMASGINYNGVWAAIGKPKDIINTHHQFEDPQDFLICGSESSGIVYAVGDEVKDFNVGDEVICIGVQYDKNCKVYKKANDPRTSPSFRIWGYEGNWGAFAQFSKVLDVQCTKKPKALSWEKAASITSTGATAYNMLNHWKGNEIQKEDVVLVWGGAGGLGSMAIQIVKALGGIPIAVVSTEERGKYCIGLGAKGYINRTKYEHWGILGEELGENQVLYKKWLKSVLKFRREIWNIVGERKNPQIVIEHPGADTLPTSIFVCDNKGMVVLCGATTGYIGSLDLRYLWLNLKRLQGSHAATIEDVESLLDLIMDGCVNIPKINTYQFEDIPKIHQDIYTNSAADGNMVVVIGAKNFK</sequence>
<protein>
    <submittedName>
        <fullName evidence="3">Crotonyl-CoA reductase Ccr</fullName>
        <ecNumber evidence="3">1.3.1.86</ecNumber>
    </submittedName>
</protein>
<dbReference type="AlphaFoldDB" id="M1LN24"/>
<dbReference type="Gene3D" id="3.90.180.10">
    <property type="entry name" value="Medium-chain alcohol dehydrogenases, catalytic domain"/>
    <property type="match status" value="1"/>
</dbReference>
<proteinExistence type="predicted"/>
<dbReference type="SUPFAM" id="SSF51735">
    <property type="entry name" value="NAD(P)-binding Rossmann-fold domains"/>
    <property type="match status" value="1"/>
</dbReference>
<dbReference type="HOGENOM" id="CLU_026673_5_0_9"/>
<evidence type="ECO:0000256" key="1">
    <source>
        <dbReference type="ARBA" id="ARBA00022857"/>
    </source>
</evidence>
<dbReference type="Pfam" id="PF08240">
    <property type="entry name" value="ADH_N"/>
    <property type="match status" value="1"/>
</dbReference>
<gene>
    <name evidence="3" type="primary">ccr</name>
    <name evidence="3" type="ORF">Cspa_c03820</name>
</gene>
<dbReference type="InterPro" id="IPR010085">
    <property type="entry name" value="Crot_CoA_red"/>
</dbReference>
<name>M1LN24_9CLOT</name>
<dbReference type="OrthoDB" id="9769198at2"/>
<dbReference type="Proteomes" id="UP000011728">
    <property type="component" value="Chromosome"/>
</dbReference>
<dbReference type="InterPro" id="IPR020843">
    <property type="entry name" value="ER"/>
</dbReference>
<reference evidence="3 4" key="1">
    <citation type="submission" date="2013-02" db="EMBL/GenBank/DDBJ databases">
        <title>Genome sequence of Clostridium saccharoperbutylacetonicum N1-4(HMT).</title>
        <authorList>
            <person name="Poehlein A."/>
            <person name="Daniel R."/>
        </authorList>
    </citation>
    <scope>NUCLEOTIDE SEQUENCE [LARGE SCALE GENOMIC DNA]</scope>
    <source>
        <strain evidence="4">N1-4(HMT)</strain>
    </source>
</reference>
<dbReference type="InterPro" id="IPR013149">
    <property type="entry name" value="ADH-like_C"/>
</dbReference>
<dbReference type="InterPro" id="IPR036291">
    <property type="entry name" value="NAD(P)-bd_dom_sf"/>
</dbReference>
<dbReference type="EMBL" id="CP004121">
    <property type="protein sequence ID" value="AGF54200.1"/>
    <property type="molecule type" value="Genomic_DNA"/>
</dbReference>
<keyword evidence="4" id="KW-1185">Reference proteome</keyword>
<dbReference type="PANTHER" id="PTHR44154">
    <property type="entry name" value="QUINONE OXIDOREDUCTASE"/>
    <property type="match status" value="1"/>
</dbReference>
<dbReference type="InterPro" id="IPR013154">
    <property type="entry name" value="ADH-like_N"/>
</dbReference>
<dbReference type="PATRIC" id="fig|931276.5.peg.364"/>
<dbReference type="eggNOG" id="COG0604">
    <property type="taxonomic scope" value="Bacteria"/>
</dbReference>
<dbReference type="PANTHER" id="PTHR44154:SF1">
    <property type="entry name" value="QUINONE OXIDOREDUCTASE"/>
    <property type="match status" value="1"/>
</dbReference>
<keyword evidence="3" id="KW-0560">Oxidoreductase</keyword>
<dbReference type="InterPro" id="IPR051603">
    <property type="entry name" value="Zinc-ADH_QOR/CCCR"/>
</dbReference>
<evidence type="ECO:0000313" key="3">
    <source>
        <dbReference type="EMBL" id="AGF54200.1"/>
    </source>
</evidence>
<evidence type="ECO:0000313" key="4">
    <source>
        <dbReference type="Proteomes" id="UP000011728"/>
    </source>
</evidence>
<dbReference type="InterPro" id="IPR011032">
    <property type="entry name" value="GroES-like_sf"/>
</dbReference>
<dbReference type="GO" id="GO:0043880">
    <property type="term" value="F:crotonyl-CoA reductase activity"/>
    <property type="evidence" value="ECO:0007669"/>
    <property type="project" value="UniProtKB-EC"/>
</dbReference>
<dbReference type="RefSeq" id="WP_015390526.1">
    <property type="nucleotide sequence ID" value="NC_020291.1"/>
</dbReference>